<feature type="compositionally biased region" description="Basic and acidic residues" evidence="3">
    <location>
        <begin position="93"/>
        <end position="116"/>
    </location>
</feature>
<dbReference type="InterPro" id="IPR056330">
    <property type="entry name" value="CTT_SPB4"/>
</dbReference>
<dbReference type="Pfam" id="PF13959">
    <property type="entry name" value="CTE_SPB4"/>
    <property type="match status" value="1"/>
</dbReference>
<dbReference type="GO" id="GO:0004386">
    <property type="term" value="F:helicase activity"/>
    <property type="evidence" value="ECO:0007669"/>
    <property type="project" value="UniProtKB-KW"/>
</dbReference>
<dbReference type="Pfam" id="PF23681">
    <property type="entry name" value="CTT_SPB4"/>
    <property type="match status" value="1"/>
</dbReference>
<evidence type="ECO:0000256" key="1">
    <source>
        <dbReference type="ARBA" id="ARBA00022801"/>
    </source>
</evidence>
<dbReference type="SMART" id="SM01178">
    <property type="entry name" value="DUF4217"/>
    <property type="match status" value="1"/>
</dbReference>
<evidence type="ECO:0000256" key="2">
    <source>
        <dbReference type="ARBA" id="ARBA00022806"/>
    </source>
</evidence>
<accession>A0A8H5GS53</accession>
<protein>
    <recommendedName>
        <fullName evidence="4">ATP-dependent rRNA helicase SPB4-like C-terminal extension domain-containing protein</fullName>
    </recommendedName>
</protein>
<evidence type="ECO:0000313" key="5">
    <source>
        <dbReference type="EMBL" id="KAF5370137.1"/>
    </source>
</evidence>
<dbReference type="AlphaFoldDB" id="A0A8H5GS53"/>
<evidence type="ECO:0000313" key="6">
    <source>
        <dbReference type="Proteomes" id="UP000559256"/>
    </source>
</evidence>
<keyword evidence="6" id="KW-1185">Reference proteome</keyword>
<name>A0A8H5GS53_9AGAR</name>
<proteinExistence type="predicted"/>
<keyword evidence="1" id="KW-0378">Hydrolase</keyword>
<dbReference type="GO" id="GO:0016787">
    <property type="term" value="F:hydrolase activity"/>
    <property type="evidence" value="ECO:0007669"/>
    <property type="project" value="UniProtKB-KW"/>
</dbReference>
<dbReference type="EMBL" id="JAACJM010000012">
    <property type="protein sequence ID" value="KAF5370137.1"/>
    <property type="molecule type" value="Genomic_DNA"/>
</dbReference>
<keyword evidence="2" id="KW-0547">Nucleotide-binding</keyword>
<feature type="domain" description="ATP-dependent rRNA helicase SPB4-like C-terminal extension" evidence="4">
    <location>
        <begin position="1"/>
        <end position="59"/>
    </location>
</feature>
<keyword evidence="2" id="KW-0067">ATP-binding</keyword>
<comment type="caution">
    <text evidence="5">The sequence shown here is derived from an EMBL/GenBank/DDBJ whole genome shotgun (WGS) entry which is preliminary data.</text>
</comment>
<keyword evidence="2" id="KW-0347">Helicase</keyword>
<dbReference type="InterPro" id="IPR025313">
    <property type="entry name" value="SPB4-like_CTE"/>
</dbReference>
<feature type="region of interest" description="Disordered" evidence="3">
    <location>
        <begin position="93"/>
        <end position="178"/>
    </location>
</feature>
<feature type="compositionally biased region" description="Basic and acidic residues" evidence="3">
    <location>
        <begin position="145"/>
        <end position="163"/>
    </location>
</feature>
<feature type="compositionally biased region" description="Acidic residues" evidence="3">
    <location>
        <begin position="164"/>
        <end position="176"/>
    </location>
</feature>
<organism evidence="5 6">
    <name type="scientific">Tetrapyrgos nigripes</name>
    <dbReference type="NCBI Taxonomy" id="182062"/>
    <lineage>
        <taxon>Eukaryota</taxon>
        <taxon>Fungi</taxon>
        <taxon>Dikarya</taxon>
        <taxon>Basidiomycota</taxon>
        <taxon>Agaricomycotina</taxon>
        <taxon>Agaricomycetes</taxon>
        <taxon>Agaricomycetidae</taxon>
        <taxon>Agaricales</taxon>
        <taxon>Marasmiineae</taxon>
        <taxon>Marasmiaceae</taxon>
        <taxon>Tetrapyrgos</taxon>
    </lineage>
</organism>
<sequence>MRKRLLADRALHDQAAKAYVSFVRAYTKHEAQYIFRLKDLDFVGVAKSFGLLRLPKMPELKGGDTEGWADADVDWDAYAYADKAQEEKRLRTLAEKPKVDEGERQKQKAQREEQKKNNAAWSNKVVKKEERDKRKEKKNRKRKWLKEQAATEKSSQDLKRSREEVEDGGDSGDDWDDLAREERIAKKVRKGEVSQKAFDAEFADL</sequence>
<reference evidence="5 6" key="1">
    <citation type="journal article" date="2020" name="ISME J.">
        <title>Uncovering the hidden diversity of litter-decomposition mechanisms in mushroom-forming fungi.</title>
        <authorList>
            <person name="Floudas D."/>
            <person name="Bentzer J."/>
            <person name="Ahren D."/>
            <person name="Johansson T."/>
            <person name="Persson P."/>
            <person name="Tunlid A."/>
        </authorList>
    </citation>
    <scope>NUCLEOTIDE SEQUENCE [LARGE SCALE GENOMIC DNA]</scope>
    <source>
        <strain evidence="5 6">CBS 291.85</strain>
    </source>
</reference>
<evidence type="ECO:0000256" key="3">
    <source>
        <dbReference type="SAM" id="MobiDB-lite"/>
    </source>
</evidence>
<dbReference type="OrthoDB" id="7396459at2759"/>
<feature type="compositionally biased region" description="Basic residues" evidence="3">
    <location>
        <begin position="134"/>
        <end position="144"/>
    </location>
</feature>
<dbReference type="Proteomes" id="UP000559256">
    <property type="component" value="Unassembled WGS sequence"/>
</dbReference>
<gene>
    <name evidence="5" type="ORF">D9758_001025</name>
</gene>
<evidence type="ECO:0000259" key="4">
    <source>
        <dbReference type="SMART" id="SM01178"/>
    </source>
</evidence>